<evidence type="ECO:0000313" key="5">
    <source>
        <dbReference type="Proteomes" id="UP000189670"/>
    </source>
</evidence>
<proteinExistence type="predicted"/>
<organism evidence="4 5">
    <name type="scientific">Candidatus Magnetoglobus multicellularis str. Araruama</name>
    <dbReference type="NCBI Taxonomy" id="890399"/>
    <lineage>
        <taxon>Bacteria</taxon>
        <taxon>Pseudomonadati</taxon>
        <taxon>Thermodesulfobacteriota</taxon>
        <taxon>Desulfobacteria</taxon>
        <taxon>Desulfobacterales</taxon>
        <taxon>Desulfobacteraceae</taxon>
        <taxon>Candidatus Magnetoglobus</taxon>
    </lineage>
</organism>
<dbReference type="SUPFAM" id="SSF49899">
    <property type="entry name" value="Concanavalin A-like lectins/glucanases"/>
    <property type="match status" value="1"/>
</dbReference>
<feature type="domain" description="BACON" evidence="3">
    <location>
        <begin position="210"/>
        <end position="264"/>
    </location>
</feature>
<sequence length="333" mass="37884">MNNKTYLAIPNFRNDQTFNVNSNIYLWQNDYFEIFQNIPCGGIDSESFNVDDANYLAIANHYSGSSYKHNSQIFKFGENSFEKIQDIQTNGAFDWEKIIINNQLYLAVANFYDDSTRELDSYIYKWEGSSLVRYQSIKTKGATDWDSFVIDGYMYVAIANYHDNKTHNTESKIYRWTEPLLNFNLSVTPSYKKVPPNTGITTFIVKSNQSWTATTTTPWLTIQTNNNTITANYEENTDESRTGTITVTAEGASNSPQIVEVRQESGIIDLEEGLVAYYPFNGNANDESGNGNHGTVYGAILIEDRFGNKNSAYSFDGIDDYIGLEKFYLQGKK</sequence>
<keyword evidence="1" id="KW-0732">Signal</keyword>
<dbReference type="Gene3D" id="2.60.40.10">
    <property type="entry name" value="Immunoglobulins"/>
    <property type="match status" value="1"/>
</dbReference>
<dbReference type="Pfam" id="PF13004">
    <property type="entry name" value="BACON"/>
    <property type="match status" value="1"/>
</dbReference>
<evidence type="ECO:0000313" key="4">
    <source>
        <dbReference type="EMBL" id="ETR68891.1"/>
    </source>
</evidence>
<keyword evidence="2" id="KW-0677">Repeat</keyword>
<dbReference type="CDD" id="cd14948">
    <property type="entry name" value="BACON"/>
    <property type="match status" value="1"/>
</dbReference>
<dbReference type="PANTHER" id="PTHR15261">
    <property type="entry name" value="THROMBOSPONDIN-TYPE LAMININ G DOMAIN AND EAR REPEAT-CONTAINING"/>
    <property type="match status" value="1"/>
</dbReference>
<dbReference type="GO" id="GO:0007165">
    <property type="term" value="P:signal transduction"/>
    <property type="evidence" value="ECO:0007669"/>
    <property type="project" value="TreeGrafter"/>
</dbReference>
<evidence type="ECO:0000256" key="1">
    <source>
        <dbReference type="ARBA" id="ARBA00022729"/>
    </source>
</evidence>
<dbReference type="InterPro" id="IPR013320">
    <property type="entry name" value="ConA-like_dom_sf"/>
</dbReference>
<dbReference type="Pfam" id="PF03736">
    <property type="entry name" value="EPTP"/>
    <property type="match status" value="2"/>
</dbReference>
<dbReference type="PANTHER" id="PTHR15261:SF4">
    <property type="entry name" value="THROMBOSPONDIN-TYPE LAMININ G DOMAIN AND EAR REPEAT-CONTAINING PROTEIN"/>
    <property type="match status" value="1"/>
</dbReference>
<dbReference type="PROSITE" id="PS50912">
    <property type="entry name" value="EAR"/>
    <property type="match status" value="2"/>
</dbReference>
<dbReference type="InterPro" id="IPR009039">
    <property type="entry name" value="EAR"/>
</dbReference>
<gene>
    <name evidence="4" type="ORF">OMM_04291</name>
</gene>
<evidence type="ECO:0000259" key="3">
    <source>
        <dbReference type="Pfam" id="PF13004"/>
    </source>
</evidence>
<dbReference type="InterPro" id="IPR024361">
    <property type="entry name" value="BACON"/>
</dbReference>
<reference evidence="5" key="1">
    <citation type="submission" date="2012-11" db="EMBL/GenBank/DDBJ databases">
        <authorList>
            <person name="Lucero-Rivera Y.E."/>
            <person name="Tovar-Ramirez D."/>
        </authorList>
    </citation>
    <scope>NUCLEOTIDE SEQUENCE [LARGE SCALE GENOMIC DNA]</scope>
    <source>
        <strain evidence="5">Araruama</strain>
    </source>
</reference>
<accession>A0A1V1P267</accession>
<name>A0A1V1P267_9BACT</name>
<dbReference type="AlphaFoldDB" id="A0A1V1P267"/>
<evidence type="ECO:0000256" key="2">
    <source>
        <dbReference type="ARBA" id="ARBA00022737"/>
    </source>
</evidence>
<dbReference type="InterPro" id="IPR005492">
    <property type="entry name" value="EPTP"/>
</dbReference>
<comment type="caution">
    <text evidence="4">The sequence shown here is derived from an EMBL/GenBank/DDBJ whole genome shotgun (WGS) entry which is preliminary data.</text>
</comment>
<dbReference type="Proteomes" id="UP000189670">
    <property type="component" value="Unassembled WGS sequence"/>
</dbReference>
<dbReference type="Gene3D" id="2.60.120.200">
    <property type="match status" value="1"/>
</dbReference>
<protein>
    <recommendedName>
        <fullName evidence="3">BACON domain-containing protein</fullName>
    </recommendedName>
</protein>
<dbReference type="InterPro" id="IPR013783">
    <property type="entry name" value="Ig-like_fold"/>
</dbReference>
<dbReference type="EMBL" id="ATBP01000803">
    <property type="protein sequence ID" value="ETR68891.1"/>
    <property type="molecule type" value="Genomic_DNA"/>
</dbReference>